<dbReference type="Proteomes" id="UP000198876">
    <property type="component" value="Unassembled WGS sequence"/>
</dbReference>
<accession>A0A1I2WQB1</accession>
<keyword evidence="3" id="KW-1185">Reference proteome</keyword>
<evidence type="ECO:0000259" key="1">
    <source>
        <dbReference type="Pfam" id="PF24035"/>
    </source>
</evidence>
<sequence length="111" mass="12343">MGTTVRNGESAAETAFRVIADELSRYTIVRLSATPDGVASRRELADYVGTRSTAVETRKRVTARLHHVVLPRLEAAGLIEYDPRSATVRYYPEPVVESLLDHVEVESKESE</sequence>
<evidence type="ECO:0000313" key="3">
    <source>
        <dbReference type="Proteomes" id="UP000198876"/>
    </source>
</evidence>
<dbReference type="Gene3D" id="1.10.10.10">
    <property type="entry name" value="Winged helix-like DNA-binding domain superfamily/Winged helix DNA-binding domain"/>
    <property type="match status" value="1"/>
</dbReference>
<proteinExistence type="predicted"/>
<name>A0A1I2WQB1_9EURY</name>
<feature type="domain" description="DUF7344" evidence="1">
    <location>
        <begin position="16"/>
        <end position="89"/>
    </location>
</feature>
<dbReference type="Pfam" id="PF24035">
    <property type="entry name" value="DUF7344"/>
    <property type="match status" value="1"/>
</dbReference>
<dbReference type="EMBL" id="FOOQ01000009">
    <property type="protein sequence ID" value="SFH03372.1"/>
    <property type="molecule type" value="Genomic_DNA"/>
</dbReference>
<protein>
    <recommendedName>
        <fullName evidence="1">DUF7344 domain-containing protein</fullName>
    </recommendedName>
</protein>
<dbReference type="RefSeq" id="WP_092893989.1">
    <property type="nucleotide sequence ID" value="NZ_FOOQ01000009.1"/>
</dbReference>
<gene>
    <name evidence="2" type="ORF">SAMN04488063_3642</name>
</gene>
<dbReference type="InterPro" id="IPR055768">
    <property type="entry name" value="DUF7344"/>
</dbReference>
<dbReference type="OrthoDB" id="290356at2157"/>
<reference evidence="3" key="1">
    <citation type="submission" date="2016-10" db="EMBL/GenBank/DDBJ databases">
        <authorList>
            <person name="Varghese N."/>
            <person name="Submissions S."/>
        </authorList>
    </citation>
    <scope>NUCLEOTIDE SEQUENCE [LARGE SCALE GENOMIC DNA]</scope>
    <source>
        <strain evidence="3">CGMCC 1.7739</strain>
    </source>
</reference>
<organism evidence="2 3">
    <name type="scientific">Halopelagius inordinatus</name>
    <dbReference type="NCBI Taxonomy" id="553467"/>
    <lineage>
        <taxon>Archaea</taxon>
        <taxon>Methanobacteriati</taxon>
        <taxon>Methanobacteriota</taxon>
        <taxon>Stenosarchaea group</taxon>
        <taxon>Halobacteria</taxon>
        <taxon>Halobacteriales</taxon>
        <taxon>Haloferacaceae</taxon>
    </lineage>
</organism>
<dbReference type="InterPro" id="IPR036388">
    <property type="entry name" value="WH-like_DNA-bd_sf"/>
</dbReference>
<evidence type="ECO:0000313" key="2">
    <source>
        <dbReference type="EMBL" id="SFH03372.1"/>
    </source>
</evidence>
<dbReference type="AlphaFoldDB" id="A0A1I2WQB1"/>